<feature type="transmembrane region" description="Helical" evidence="2">
    <location>
        <begin position="89"/>
        <end position="111"/>
    </location>
</feature>
<feature type="transmembrane region" description="Helical" evidence="2">
    <location>
        <begin position="227"/>
        <end position="248"/>
    </location>
</feature>
<feature type="transmembrane region" description="Helical" evidence="2">
    <location>
        <begin position="55"/>
        <end position="77"/>
    </location>
</feature>
<keyword evidence="2" id="KW-1133">Transmembrane helix</keyword>
<gene>
    <name evidence="3" type="ORF">F8568_018255</name>
</gene>
<accession>A0A6I4MJ59</accession>
<dbReference type="AlphaFoldDB" id="A0A6I4MJ59"/>
<name>A0A6I4MJ59_9ACTN</name>
<sequence length="260" mass="26930">MAPEGPPPGDAPRRGPAHEMTGAFIAGPGGRPRPVPRPSAAPSRTRRIGAHRGRIAAAAAAAVVAGALLALAAGTGAASPVLRPVGRFLDFYCGVFALVALSLTVMIGLLATDRAILASRHRLRAQAVHRATAFLAVAMLAVHITSQLAEHRVGIAQALLPLPGPHAADYDIGVIALYLLLLAVAGGVARGRFAGSKHPWAWRATHLTAYAAWPLGIWHGLTSGRAPAVWVTAGYLLCVAGVALALAARPVLRPRERRTP</sequence>
<feature type="region of interest" description="Disordered" evidence="1">
    <location>
        <begin position="1"/>
        <end position="47"/>
    </location>
</feature>
<keyword evidence="4" id="KW-1185">Reference proteome</keyword>
<feature type="transmembrane region" description="Helical" evidence="2">
    <location>
        <begin position="131"/>
        <end position="150"/>
    </location>
</feature>
<dbReference type="RefSeq" id="WP_151594744.1">
    <property type="nucleotide sequence ID" value="NZ_WBMS02000013.1"/>
</dbReference>
<keyword evidence="2" id="KW-0472">Membrane</keyword>
<dbReference type="EMBL" id="WBMS02000013">
    <property type="protein sequence ID" value="MWA02276.1"/>
    <property type="molecule type" value="Genomic_DNA"/>
</dbReference>
<evidence type="ECO:0008006" key="5">
    <source>
        <dbReference type="Google" id="ProtNLM"/>
    </source>
</evidence>
<evidence type="ECO:0000313" key="3">
    <source>
        <dbReference type="EMBL" id="MWA02276.1"/>
    </source>
</evidence>
<evidence type="ECO:0000256" key="2">
    <source>
        <dbReference type="SAM" id="Phobius"/>
    </source>
</evidence>
<evidence type="ECO:0000256" key="1">
    <source>
        <dbReference type="SAM" id="MobiDB-lite"/>
    </source>
</evidence>
<proteinExistence type="predicted"/>
<comment type="caution">
    <text evidence="3">The sequence shown here is derived from an EMBL/GenBank/DDBJ whole genome shotgun (WGS) entry which is preliminary data.</text>
</comment>
<evidence type="ECO:0000313" key="4">
    <source>
        <dbReference type="Proteomes" id="UP000462055"/>
    </source>
</evidence>
<organism evidence="3 4">
    <name type="scientific">Actinomadura physcomitrii</name>
    <dbReference type="NCBI Taxonomy" id="2650748"/>
    <lineage>
        <taxon>Bacteria</taxon>
        <taxon>Bacillati</taxon>
        <taxon>Actinomycetota</taxon>
        <taxon>Actinomycetes</taxon>
        <taxon>Streptosporangiales</taxon>
        <taxon>Thermomonosporaceae</taxon>
        <taxon>Actinomadura</taxon>
    </lineage>
</organism>
<keyword evidence="2" id="KW-0812">Transmembrane</keyword>
<feature type="transmembrane region" description="Helical" evidence="2">
    <location>
        <begin position="170"/>
        <end position="188"/>
    </location>
</feature>
<feature type="compositionally biased region" description="Pro residues" evidence="1">
    <location>
        <begin position="1"/>
        <end position="10"/>
    </location>
</feature>
<dbReference type="Proteomes" id="UP000462055">
    <property type="component" value="Unassembled WGS sequence"/>
</dbReference>
<feature type="transmembrane region" description="Helical" evidence="2">
    <location>
        <begin position="200"/>
        <end position="221"/>
    </location>
</feature>
<protein>
    <recommendedName>
        <fullName evidence="5">Ferric oxidoreductase domain-containing protein</fullName>
    </recommendedName>
</protein>
<reference evidence="3" key="1">
    <citation type="submission" date="2019-12" db="EMBL/GenBank/DDBJ databases">
        <title>Actinomadura physcomitrii sp. nov., a novel actinomycete isolated from moss [Physcomitrium sphaericum (Ludw) Fuernr].</title>
        <authorList>
            <person name="Zhuang X."/>
        </authorList>
    </citation>
    <scope>NUCLEOTIDE SEQUENCE [LARGE SCALE GENOMIC DNA]</scope>
    <source>
        <strain evidence="3">LD22</strain>
    </source>
</reference>